<comment type="caution">
    <text evidence="2">The sequence shown here is derived from an EMBL/GenBank/DDBJ whole genome shotgun (WGS) entry which is preliminary data.</text>
</comment>
<dbReference type="PATRIC" id="fig|46224.3.peg.3103"/>
<dbReference type="Pfam" id="PF04230">
    <property type="entry name" value="PS_pyruv_trans"/>
    <property type="match status" value="1"/>
</dbReference>
<protein>
    <recommendedName>
        <fullName evidence="1">Polysaccharide pyruvyl transferase domain-containing protein</fullName>
    </recommendedName>
</protein>
<dbReference type="EMBL" id="LQYN01000054">
    <property type="protein sequence ID" value="KYD05811.1"/>
    <property type="molecule type" value="Genomic_DNA"/>
</dbReference>
<dbReference type="STRING" id="46224.B4102_3133"/>
<sequence>MNFEQNKKGQENVTLKKILIRSGMSPLDTFSADEIIKRNAIGNNVGNLIYAYSIFRNMTTDDVELFSDYYGQNPNDAERINETYDAYVFPLANAIRKSFIPTLQRYTALIERLTIPVYVIGLGMQFPYEPNISEKRPYDDDVKRFVKAVLDKSSILGLRGQITSDYLSYLGFKEGRDHQVIGCPSMYTFGNNINIRDLHLSESSSISVNMTPAADQKVLEFLDCLSHTFNHLHFVPQDIDELLLTYAGAPLLGASINSKLANYPNSLYSHVYKNGKVKYFLNAPTWIEHMKTVDLSIGTRLHGNVAPTLAGTPSITIPIDARMRELSEYHNFPRVSPEKINGNTRLEELIKKVDFRSVEKSHQKNYENFISFLAKNGIDHIYDRNTEGVKQPLEIKLESIQLKQPIGPITSCSSDEMRDRLEKGFEIMLSKSEKIKENFNKKIKDRDKTISSLRNKLKNQDGGITDESTPYVDFKKEIEEKDVFILKLKNDIEKKNMKIRNMESSRSWRITMPLRRFSKKISGTER</sequence>
<feature type="domain" description="Polysaccharide pyruvyl transferase" evidence="1">
    <location>
        <begin position="107"/>
        <end position="318"/>
    </location>
</feature>
<accession>A0A150L0G3</accession>
<gene>
    <name evidence="2" type="ORF">B4102_3133</name>
</gene>
<dbReference type="InterPro" id="IPR007345">
    <property type="entry name" value="Polysacch_pyruvyl_Trfase"/>
</dbReference>
<dbReference type="Proteomes" id="UP000075666">
    <property type="component" value="Unassembled WGS sequence"/>
</dbReference>
<evidence type="ECO:0000313" key="2">
    <source>
        <dbReference type="EMBL" id="KYD05811.1"/>
    </source>
</evidence>
<name>A0A150L0G3_9BACI</name>
<evidence type="ECO:0000313" key="3">
    <source>
        <dbReference type="Proteomes" id="UP000075666"/>
    </source>
</evidence>
<reference evidence="2 3" key="1">
    <citation type="submission" date="2016-01" db="EMBL/GenBank/DDBJ databases">
        <title>Genome Sequences of Twelve Sporeforming Bacillus Species Isolated from Foods.</title>
        <authorList>
            <person name="Berendsen E.M."/>
            <person name="Wells-Bennik M.H."/>
            <person name="Krawcyk A.O."/>
            <person name="De Jong A."/>
            <person name="Holsappel S."/>
            <person name="Eijlander R.T."/>
            <person name="Kuipers O.P."/>
        </authorList>
    </citation>
    <scope>NUCLEOTIDE SEQUENCE [LARGE SCALE GENOMIC DNA]</scope>
    <source>
        <strain evidence="2 3">B4102</strain>
    </source>
</reference>
<dbReference type="AlphaFoldDB" id="A0A150L0G3"/>
<keyword evidence="3" id="KW-1185">Reference proteome</keyword>
<proteinExistence type="predicted"/>
<evidence type="ECO:0000259" key="1">
    <source>
        <dbReference type="Pfam" id="PF04230"/>
    </source>
</evidence>
<organism evidence="2 3">
    <name type="scientific">Heyndrickxia sporothermodurans</name>
    <dbReference type="NCBI Taxonomy" id="46224"/>
    <lineage>
        <taxon>Bacteria</taxon>
        <taxon>Bacillati</taxon>
        <taxon>Bacillota</taxon>
        <taxon>Bacilli</taxon>
        <taxon>Bacillales</taxon>
        <taxon>Bacillaceae</taxon>
        <taxon>Heyndrickxia</taxon>
    </lineage>
</organism>